<proteinExistence type="predicted"/>
<evidence type="ECO:0008006" key="8">
    <source>
        <dbReference type="Google" id="ProtNLM"/>
    </source>
</evidence>
<comment type="subcellular location">
    <subcellularLocation>
        <location evidence="1">Nucleus</location>
    </subcellularLocation>
</comment>
<dbReference type="EMBL" id="JBANRG010000017">
    <property type="protein sequence ID" value="KAK7458825.1"/>
    <property type="molecule type" value="Genomic_DNA"/>
</dbReference>
<keyword evidence="5" id="KW-0539">Nucleus</keyword>
<reference evidence="6 7" key="1">
    <citation type="submission" date="2024-01" db="EMBL/GenBank/DDBJ databases">
        <title>A draft genome for the cacao thread blight pathogen Marasmiellus scandens.</title>
        <authorList>
            <person name="Baruah I.K."/>
            <person name="Leung J."/>
            <person name="Bukari Y."/>
            <person name="Amoako-Attah I."/>
            <person name="Meinhardt L.W."/>
            <person name="Bailey B.A."/>
            <person name="Cohen S.P."/>
        </authorList>
    </citation>
    <scope>NUCLEOTIDE SEQUENCE [LARGE SCALE GENOMIC DNA]</scope>
    <source>
        <strain evidence="6 7">GH-19</strain>
    </source>
</reference>
<evidence type="ECO:0000256" key="5">
    <source>
        <dbReference type="ARBA" id="ARBA00023242"/>
    </source>
</evidence>
<gene>
    <name evidence="6" type="ORF">VKT23_009835</name>
</gene>
<keyword evidence="4" id="KW-0804">Transcription</keyword>
<dbReference type="CDD" id="cd12148">
    <property type="entry name" value="fungal_TF_MHR"/>
    <property type="match status" value="1"/>
</dbReference>
<sequence>MKVDLLSHAVNSTSQTLSSDHPDKVLHAIQAHVLLAQYFFLSGRKLEGRYNVTIAISLVLATRLHRIRSREEVSSSTYGTNAMATGLAPPRDAGEEAERINAFWTVLSLNSCWTTLEGTTSSLAYWEPRVRVDTPWPGASLMADTTSTSTVQWFLANAADTGYSILALHAKACILFEQSCELSNRYSPSLSFQSAQKWLEICRTLQTVAQRFQSELPGLDTASSPTVSRQLLVIHTLVCVTKIRIMLLLPQENSSEMVQRAASEAAGLVKKTDLRETAFVNPVMAVNALDDYWTNNRGVNVIFYRTKAARVASRF</sequence>
<name>A0ABR1JEB2_9AGAR</name>
<protein>
    <recommendedName>
        <fullName evidence="8">Transcription factor domain-containing protein</fullName>
    </recommendedName>
</protein>
<keyword evidence="2" id="KW-0479">Metal-binding</keyword>
<evidence type="ECO:0000313" key="7">
    <source>
        <dbReference type="Proteomes" id="UP001498398"/>
    </source>
</evidence>
<evidence type="ECO:0000256" key="1">
    <source>
        <dbReference type="ARBA" id="ARBA00004123"/>
    </source>
</evidence>
<organism evidence="6 7">
    <name type="scientific">Marasmiellus scandens</name>
    <dbReference type="NCBI Taxonomy" id="2682957"/>
    <lineage>
        <taxon>Eukaryota</taxon>
        <taxon>Fungi</taxon>
        <taxon>Dikarya</taxon>
        <taxon>Basidiomycota</taxon>
        <taxon>Agaricomycotina</taxon>
        <taxon>Agaricomycetes</taxon>
        <taxon>Agaricomycetidae</taxon>
        <taxon>Agaricales</taxon>
        <taxon>Marasmiineae</taxon>
        <taxon>Omphalotaceae</taxon>
        <taxon>Marasmiellus</taxon>
    </lineage>
</organism>
<evidence type="ECO:0000256" key="4">
    <source>
        <dbReference type="ARBA" id="ARBA00023163"/>
    </source>
</evidence>
<comment type="caution">
    <text evidence="6">The sequence shown here is derived from an EMBL/GenBank/DDBJ whole genome shotgun (WGS) entry which is preliminary data.</text>
</comment>
<keyword evidence="7" id="KW-1185">Reference proteome</keyword>
<dbReference type="Proteomes" id="UP001498398">
    <property type="component" value="Unassembled WGS sequence"/>
</dbReference>
<evidence type="ECO:0000256" key="3">
    <source>
        <dbReference type="ARBA" id="ARBA00023015"/>
    </source>
</evidence>
<accession>A0ABR1JEB2</accession>
<dbReference type="PANTHER" id="PTHR47338:SF29">
    <property type="entry name" value="ZN(2)-C6 FUNGAL-TYPE DOMAIN-CONTAINING PROTEIN"/>
    <property type="match status" value="1"/>
</dbReference>
<dbReference type="PANTHER" id="PTHR47338">
    <property type="entry name" value="ZN(II)2CYS6 TRANSCRIPTION FACTOR (EUROFUNG)-RELATED"/>
    <property type="match status" value="1"/>
</dbReference>
<evidence type="ECO:0000256" key="2">
    <source>
        <dbReference type="ARBA" id="ARBA00022723"/>
    </source>
</evidence>
<evidence type="ECO:0000313" key="6">
    <source>
        <dbReference type="EMBL" id="KAK7458825.1"/>
    </source>
</evidence>
<keyword evidence="3" id="KW-0805">Transcription regulation</keyword>
<dbReference type="InterPro" id="IPR050815">
    <property type="entry name" value="TF_fung"/>
</dbReference>